<organism evidence="9 10">
    <name type="scientific">Brumimicrobium aurantiacum</name>
    <dbReference type="NCBI Taxonomy" id="1737063"/>
    <lineage>
        <taxon>Bacteria</taxon>
        <taxon>Pseudomonadati</taxon>
        <taxon>Bacteroidota</taxon>
        <taxon>Flavobacteriia</taxon>
        <taxon>Flavobacteriales</taxon>
        <taxon>Crocinitomicaceae</taxon>
        <taxon>Brumimicrobium</taxon>
    </lineage>
</organism>
<dbReference type="InterPro" id="IPR051156">
    <property type="entry name" value="Mito/Outer_Membr_Metalloprot"/>
</dbReference>
<evidence type="ECO:0000256" key="6">
    <source>
        <dbReference type="ARBA" id="ARBA00023049"/>
    </source>
</evidence>
<dbReference type="GO" id="GO:0016020">
    <property type="term" value="C:membrane"/>
    <property type="evidence" value="ECO:0007669"/>
    <property type="project" value="TreeGrafter"/>
</dbReference>
<reference evidence="9 10" key="1">
    <citation type="submission" date="2018-08" db="EMBL/GenBank/DDBJ databases">
        <title>The draft genome squence of Brumimicrobium sp. N62.</title>
        <authorList>
            <person name="Du Z.-J."/>
            <person name="Luo H.-R."/>
        </authorList>
    </citation>
    <scope>NUCLEOTIDE SEQUENCE [LARGE SCALE GENOMIC DNA]</scope>
    <source>
        <strain evidence="9 10">N62</strain>
    </source>
</reference>
<comment type="caution">
    <text evidence="9">The sequence shown here is derived from an EMBL/GenBank/DDBJ whole genome shotgun (WGS) entry which is preliminary data.</text>
</comment>
<dbReference type="Gene3D" id="3.30.2010.10">
    <property type="entry name" value="Metalloproteases ('zincins'), catalytic domain"/>
    <property type="match status" value="1"/>
</dbReference>
<dbReference type="GO" id="GO:0046872">
    <property type="term" value="F:metal ion binding"/>
    <property type="evidence" value="ECO:0007669"/>
    <property type="project" value="UniProtKB-KW"/>
</dbReference>
<evidence type="ECO:0000256" key="4">
    <source>
        <dbReference type="ARBA" id="ARBA00022801"/>
    </source>
</evidence>
<keyword evidence="10" id="KW-1185">Reference proteome</keyword>
<dbReference type="InterPro" id="IPR001915">
    <property type="entry name" value="Peptidase_M48"/>
</dbReference>
<keyword evidence="4" id="KW-0378">Hydrolase</keyword>
<keyword evidence="5" id="KW-0862">Zinc</keyword>
<dbReference type="AlphaFoldDB" id="A0A3E1F176"/>
<keyword evidence="3" id="KW-0479">Metal-binding</keyword>
<name>A0A3E1F176_9FLAO</name>
<evidence type="ECO:0000313" key="10">
    <source>
        <dbReference type="Proteomes" id="UP000257127"/>
    </source>
</evidence>
<comment type="cofactor">
    <cofactor evidence="1">
        <name>Zn(2+)</name>
        <dbReference type="ChEBI" id="CHEBI:29105"/>
    </cofactor>
</comment>
<proteinExistence type="predicted"/>
<evidence type="ECO:0000313" key="9">
    <source>
        <dbReference type="EMBL" id="RFC55560.1"/>
    </source>
</evidence>
<evidence type="ECO:0000256" key="5">
    <source>
        <dbReference type="ARBA" id="ARBA00022833"/>
    </source>
</evidence>
<dbReference type="CDD" id="cd07324">
    <property type="entry name" value="M48C_Oma1-like"/>
    <property type="match status" value="1"/>
</dbReference>
<evidence type="ECO:0000256" key="3">
    <source>
        <dbReference type="ARBA" id="ARBA00022723"/>
    </source>
</evidence>
<keyword evidence="2" id="KW-0645">Protease</keyword>
<dbReference type="GO" id="GO:0004222">
    <property type="term" value="F:metalloendopeptidase activity"/>
    <property type="evidence" value="ECO:0007669"/>
    <property type="project" value="InterPro"/>
</dbReference>
<accession>A0A3E1F176</accession>
<keyword evidence="7" id="KW-0732">Signal</keyword>
<gene>
    <name evidence="9" type="ORF">DXU93_01110</name>
</gene>
<evidence type="ECO:0000256" key="7">
    <source>
        <dbReference type="SAM" id="SignalP"/>
    </source>
</evidence>
<dbReference type="Proteomes" id="UP000257127">
    <property type="component" value="Unassembled WGS sequence"/>
</dbReference>
<dbReference type="EMBL" id="QURB01000001">
    <property type="protein sequence ID" value="RFC55560.1"/>
    <property type="molecule type" value="Genomic_DNA"/>
</dbReference>
<protein>
    <recommendedName>
        <fullName evidence="8">Peptidase M48 domain-containing protein</fullName>
    </recommendedName>
</protein>
<dbReference type="RefSeq" id="WP_116879396.1">
    <property type="nucleotide sequence ID" value="NZ_QURB01000001.1"/>
</dbReference>
<sequence length="703" mass="81078">MKINLKTYPFYCFLLMTISVFGQEDSFNNFKTTLSVGEPPSIFTTAFEDKVKARMETATEVEEDQREHFSISTNYSLNNLLTSGLVLYGDPMTKFVNKVADKLLENKPVLKEELQFFVIKTNITNALCTEPGVIFITTGLLSQIENEAQLAYVLSHEIVHYQEKHIQHSYNNSNDNALSTTEYEDMVMLSKDHEFEADANALELYHAAGYSDLEINTVFDVLMYSYLTFDEIAIDDSFFGNPDIYIPESYFPEEANPILAFEDYDDSKSTHPNIRKRREAIADEIRKYGNWKENSHFLGTEEFTYVRNIARFESVRGNLLKAEYINALYDIYILEKLFPNNEFLQVNKALAYLGLAQGYLANKKRSLVKGKKDKEGAISLLYGFFSELSTNEMVILSVRQIQDVHKAFPDSKRIKEIRNNAISNISHLRSFNVNRLEKISYHEAVELREEFLADTIQKDSISEEKELSKYDRIKRIRAEQSSTKSTTELTDENFSKFLLFDLVTDREFNNIIEEEQEKIDEERNQKTPSKKEKKQIKEDKIEGDILLLTPSLQAQKYQEFNLKKTLLFYDLMDDAISKHAPKGRIVNMGISISNDFTTEKYNEVCILTSYLIQKSNLDNGKFKDHYIDYTEMNDLLGDLTTPHILLISGEANKKSVFKNRLSGSALYINLENGEIEKSENYKVALKIRKASVGGLAFEIFSKF</sequence>
<feature type="signal peptide" evidence="7">
    <location>
        <begin position="1"/>
        <end position="22"/>
    </location>
</feature>
<keyword evidence="6" id="KW-0482">Metalloprotease</keyword>
<dbReference type="GO" id="GO:0051603">
    <property type="term" value="P:proteolysis involved in protein catabolic process"/>
    <property type="evidence" value="ECO:0007669"/>
    <property type="project" value="TreeGrafter"/>
</dbReference>
<evidence type="ECO:0000256" key="2">
    <source>
        <dbReference type="ARBA" id="ARBA00022670"/>
    </source>
</evidence>
<dbReference type="PANTHER" id="PTHR22726:SF1">
    <property type="entry name" value="METALLOENDOPEPTIDASE OMA1, MITOCHONDRIAL"/>
    <property type="match status" value="1"/>
</dbReference>
<dbReference type="OrthoDB" id="910748at2"/>
<evidence type="ECO:0000256" key="1">
    <source>
        <dbReference type="ARBA" id="ARBA00001947"/>
    </source>
</evidence>
<feature type="chain" id="PRO_5017611411" description="Peptidase M48 domain-containing protein" evidence="7">
    <location>
        <begin position="23"/>
        <end position="703"/>
    </location>
</feature>
<evidence type="ECO:0000259" key="8">
    <source>
        <dbReference type="Pfam" id="PF01435"/>
    </source>
</evidence>
<feature type="domain" description="Peptidase M48" evidence="8">
    <location>
        <begin position="98"/>
        <end position="169"/>
    </location>
</feature>
<dbReference type="Pfam" id="PF01435">
    <property type="entry name" value="Peptidase_M48"/>
    <property type="match status" value="1"/>
</dbReference>
<dbReference type="PANTHER" id="PTHR22726">
    <property type="entry name" value="METALLOENDOPEPTIDASE OMA1"/>
    <property type="match status" value="1"/>
</dbReference>